<dbReference type="EMBL" id="JAHQIW010000819">
    <property type="protein sequence ID" value="KAJ1350241.1"/>
    <property type="molecule type" value="Genomic_DNA"/>
</dbReference>
<dbReference type="Proteomes" id="UP001196413">
    <property type="component" value="Unassembled WGS sequence"/>
</dbReference>
<keyword evidence="2" id="KW-1185">Reference proteome</keyword>
<organism evidence="1 2">
    <name type="scientific">Parelaphostrongylus tenuis</name>
    <name type="common">Meningeal worm</name>
    <dbReference type="NCBI Taxonomy" id="148309"/>
    <lineage>
        <taxon>Eukaryota</taxon>
        <taxon>Metazoa</taxon>
        <taxon>Ecdysozoa</taxon>
        <taxon>Nematoda</taxon>
        <taxon>Chromadorea</taxon>
        <taxon>Rhabditida</taxon>
        <taxon>Rhabditina</taxon>
        <taxon>Rhabditomorpha</taxon>
        <taxon>Strongyloidea</taxon>
        <taxon>Metastrongylidae</taxon>
        <taxon>Parelaphostrongylus</taxon>
    </lineage>
</organism>
<name>A0AAD5MJI5_PARTN</name>
<protein>
    <submittedName>
        <fullName evidence="1">Uncharacterized protein</fullName>
    </submittedName>
</protein>
<gene>
    <name evidence="1" type="ORF">KIN20_005984</name>
</gene>
<comment type="caution">
    <text evidence="1">The sequence shown here is derived from an EMBL/GenBank/DDBJ whole genome shotgun (WGS) entry which is preliminary data.</text>
</comment>
<reference evidence="1" key="1">
    <citation type="submission" date="2021-06" db="EMBL/GenBank/DDBJ databases">
        <title>Parelaphostrongylus tenuis whole genome reference sequence.</title>
        <authorList>
            <person name="Garwood T.J."/>
            <person name="Larsen P.A."/>
            <person name="Fountain-Jones N.M."/>
            <person name="Garbe J.R."/>
            <person name="Macchietto M.G."/>
            <person name="Kania S.A."/>
            <person name="Gerhold R.W."/>
            <person name="Richards J.E."/>
            <person name="Wolf T.M."/>
        </authorList>
    </citation>
    <scope>NUCLEOTIDE SEQUENCE</scope>
    <source>
        <strain evidence="1">MNPRO001-30</strain>
        <tissue evidence="1">Meninges</tissue>
    </source>
</reference>
<accession>A0AAD5MJI5</accession>
<evidence type="ECO:0000313" key="1">
    <source>
        <dbReference type="EMBL" id="KAJ1350241.1"/>
    </source>
</evidence>
<sequence>MGATDVLPYPRRRSSVQLKPIDFRLPGEVESSYGVEKSYVNQSKRFAIIDNPQRYQLLTTNIN</sequence>
<proteinExistence type="predicted"/>
<evidence type="ECO:0000313" key="2">
    <source>
        <dbReference type="Proteomes" id="UP001196413"/>
    </source>
</evidence>
<dbReference type="AlphaFoldDB" id="A0AAD5MJI5"/>